<dbReference type="Pfam" id="PF00013">
    <property type="entry name" value="KH_1"/>
    <property type="match status" value="1"/>
</dbReference>
<proteinExistence type="inferred from homology"/>
<dbReference type="Pfam" id="PF01966">
    <property type="entry name" value="HD"/>
    <property type="match status" value="1"/>
</dbReference>
<dbReference type="PANTHER" id="PTHR12826">
    <property type="entry name" value="RIBONUCLEASE Y"/>
    <property type="match status" value="1"/>
</dbReference>
<dbReference type="NCBIfam" id="TIGR03319">
    <property type="entry name" value="RNase_Y"/>
    <property type="match status" value="1"/>
</dbReference>
<evidence type="ECO:0000256" key="1">
    <source>
        <dbReference type="ARBA" id="ARBA00022722"/>
    </source>
</evidence>
<dbReference type="InterPro" id="IPR003607">
    <property type="entry name" value="HD/PDEase_dom"/>
</dbReference>
<feature type="transmembrane region" description="Helical" evidence="5">
    <location>
        <begin position="6"/>
        <end position="27"/>
    </location>
</feature>
<feature type="coiled-coil region" evidence="7">
    <location>
        <begin position="40"/>
        <end position="153"/>
    </location>
</feature>
<comment type="function">
    <text evidence="5">Endoribonuclease that initiates mRNA decay.</text>
</comment>
<gene>
    <name evidence="5" type="primary">rny</name>
    <name evidence="9" type="ORF">CCALI_02142</name>
</gene>
<dbReference type="SUPFAM" id="SSF54791">
    <property type="entry name" value="Eukaryotic type KH-domain (KH-domain type I)"/>
    <property type="match status" value="1"/>
</dbReference>
<dbReference type="CDD" id="cd22431">
    <property type="entry name" value="KH-I_RNaseY"/>
    <property type="match status" value="1"/>
</dbReference>
<feature type="domain" description="HD" evidence="8">
    <location>
        <begin position="343"/>
        <end position="436"/>
    </location>
</feature>
<evidence type="ECO:0000256" key="4">
    <source>
        <dbReference type="ARBA" id="ARBA00022884"/>
    </source>
</evidence>
<dbReference type="EMBL" id="HF951689">
    <property type="protein sequence ID" value="CCW35949.1"/>
    <property type="molecule type" value="Genomic_DNA"/>
</dbReference>
<keyword evidence="5" id="KW-1003">Cell membrane</keyword>
<evidence type="ECO:0000256" key="6">
    <source>
        <dbReference type="NCBIfam" id="TIGR03319"/>
    </source>
</evidence>
<keyword evidence="3 5" id="KW-0378">Hydrolase</keyword>
<dbReference type="FunCoup" id="S0EVV2">
    <property type="interactions" value="98"/>
</dbReference>
<evidence type="ECO:0000256" key="3">
    <source>
        <dbReference type="ARBA" id="ARBA00022801"/>
    </source>
</evidence>
<dbReference type="InterPro" id="IPR004087">
    <property type="entry name" value="KH_dom"/>
</dbReference>
<keyword evidence="7" id="KW-0175">Coiled coil</keyword>
<dbReference type="Proteomes" id="UP000014227">
    <property type="component" value="Chromosome I"/>
</dbReference>
<dbReference type="HAMAP" id="MF_00335">
    <property type="entry name" value="RNase_Y"/>
    <property type="match status" value="1"/>
</dbReference>
<keyword evidence="2 5" id="KW-0255">Endonuclease</keyword>
<evidence type="ECO:0000313" key="9">
    <source>
        <dbReference type="EMBL" id="CCW35949.1"/>
    </source>
</evidence>
<dbReference type="GO" id="GO:0016787">
    <property type="term" value="F:hydrolase activity"/>
    <property type="evidence" value="ECO:0007669"/>
    <property type="project" value="UniProtKB-KW"/>
</dbReference>
<dbReference type="GO" id="GO:0003723">
    <property type="term" value="F:RNA binding"/>
    <property type="evidence" value="ECO:0007669"/>
    <property type="project" value="UniProtKB-UniRule"/>
</dbReference>
<dbReference type="GO" id="GO:0004521">
    <property type="term" value="F:RNA endonuclease activity"/>
    <property type="evidence" value="ECO:0007669"/>
    <property type="project" value="UniProtKB-UniRule"/>
</dbReference>
<dbReference type="EC" id="3.1.-.-" evidence="5 6"/>
<dbReference type="KEGG" id="ccz:CCALI_02142"/>
<dbReference type="InParanoid" id="S0EVV2"/>
<comment type="subcellular location">
    <subcellularLocation>
        <location evidence="5">Cell membrane</location>
        <topology evidence="5">Single-pass membrane protein</topology>
    </subcellularLocation>
</comment>
<dbReference type="InterPro" id="IPR017705">
    <property type="entry name" value="Ribonuclease_Y"/>
</dbReference>
<keyword evidence="5" id="KW-1133">Transmembrane helix</keyword>
<dbReference type="FunFam" id="3.30.1370.10:FF:000006">
    <property type="entry name" value="Ribonuclease Y"/>
    <property type="match status" value="1"/>
</dbReference>
<dbReference type="InterPro" id="IPR006675">
    <property type="entry name" value="HDIG_dom"/>
</dbReference>
<name>S0EVV2_CHTCT</name>
<protein>
    <recommendedName>
        <fullName evidence="5 6">Ribonuclease Y</fullName>
        <shortName evidence="5">RNase Y</shortName>
        <ecNumber evidence="5 6">3.1.-.-</ecNumber>
    </recommendedName>
</protein>
<evidence type="ECO:0000256" key="2">
    <source>
        <dbReference type="ARBA" id="ARBA00022759"/>
    </source>
</evidence>
<dbReference type="InterPro" id="IPR015946">
    <property type="entry name" value="KH_dom-like_a/b"/>
</dbReference>
<dbReference type="Pfam" id="PF12072">
    <property type="entry name" value="RNase_Y_N"/>
    <property type="match status" value="1"/>
</dbReference>
<dbReference type="InterPro" id="IPR036612">
    <property type="entry name" value="KH_dom_type_1_sf"/>
</dbReference>
<sequence length="527" mass="59716">MPHVGVSVLQIAVVLGALCGAFLGYFLEHFFIGRRLIEERAQLQALLHTQSEEAQRLREQALREAEETRRKALLDAREESIRLRAEIENENREKRAELQRLERRLAQREESLDRRAESIDAQARSLEQREEALAAAQREVETLRQQQVMELERLSGLTREEARATFLHLVEEECRHEAARRIREIEEEARKEGLQRARQVLVDAIQRCAVEQTSETTVSVVPLPNDEMKGRIIGREGRNIRAFETLTGVDLIIDDTPEAVVLSCFDPVRREIARIALTNLIIDGRIHPGRIEEIVHRAEQEVEERIREAGERAVLETGVTGLPAEIVHLLGKLKYRTSYGQNVLSHSIEVSHLCSLLAAEVGADIQVAKRAGLLHDIGKAVDFEMEGPHALISGEILRRYHESEAVAHAAEAHHHDVEPTSMEAHLVICADQISASRPGARREALETYVRRVKALEEIGDSFEGVEKTFAVQAGREIRVIVKPEKVDDLAAMQLAREMARRIEEQVEYPGQIKITVIRESRAVDYAR</sequence>
<organism evidence="9 10">
    <name type="scientific">Chthonomonas calidirosea (strain DSM 23976 / ICMP 18418 / T49)</name>
    <dbReference type="NCBI Taxonomy" id="1303518"/>
    <lineage>
        <taxon>Bacteria</taxon>
        <taxon>Bacillati</taxon>
        <taxon>Armatimonadota</taxon>
        <taxon>Chthonomonadia</taxon>
        <taxon>Chthonomonadales</taxon>
        <taxon>Chthonomonadaceae</taxon>
        <taxon>Chthonomonas</taxon>
    </lineage>
</organism>
<evidence type="ECO:0000256" key="7">
    <source>
        <dbReference type="SAM" id="Coils"/>
    </source>
</evidence>
<dbReference type="PATRIC" id="fig|1303518.3.peg.2218"/>
<dbReference type="RefSeq" id="WP_016483471.1">
    <property type="nucleotide sequence ID" value="NC_021487.1"/>
</dbReference>
<evidence type="ECO:0000259" key="8">
    <source>
        <dbReference type="PROSITE" id="PS51831"/>
    </source>
</evidence>
<comment type="similarity">
    <text evidence="5">Belongs to the RNase Y family.</text>
</comment>
<dbReference type="GO" id="GO:0006402">
    <property type="term" value="P:mRNA catabolic process"/>
    <property type="evidence" value="ECO:0007669"/>
    <property type="project" value="UniProtKB-UniRule"/>
</dbReference>
<dbReference type="InterPro" id="IPR006674">
    <property type="entry name" value="HD_domain"/>
</dbReference>
<dbReference type="PROSITE" id="PS51831">
    <property type="entry name" value="HD"/>
    <property type="match status" value="1"/>
</dbReference>
<dbReference type="SMART" id="SM00322">
    <property type="entry name" value="KH"/>
    <property type="match status" value="1"/>
</dbReference>
<keyword evidence="10" id="KW-1185">Reference proteome</keyword>
<dbReference type="STRING" id="454171.CP488_01948"/>
<keyword evidence="5" id="KW-0472">Membrane</keyword>
<evidence type="ECO:0000256" key="5">
    <source>
        <dbReference type="HAMAP-Rule" id="MF_00335"/>
    </source>
</evidence>
<dbReference type="Gene3D" id="3.30.300.20">
    <property type="match status" value="1"/>
</dbReference>
<dbReference type="HOGENOM" id="CLU_028328_1_0_0"/>
<dbReference type="GO" id="GO:0005886">
    <property type="term" value="C:plasma membrane"/>
    <property type="evidence" value="ECO:0007669"/>
    <property type="project" value="UniProtKB-SubCell"/>
</dbReference>
<dbReference type="NCBIfam" id="TIGR00277">
    <property type="entry name" value="HDIG"/>
    <property type="match status" value="1"/>
</dbReference>
<dbReference type="PROSITE" id="PS50084">
    <property type="entry name" value="KH_TYPE_1"/>
    <property type="match status" value="1"/>
</dbReference>
<keyword evidence="5" id="KW-0812">Transmembrane</keyword>
<dbReference type="InterPro" id="IPR022711">
    <property type="entry name" value="RNase_Y_N"/>
</dbReference>
<dbReference type="SUPFAM" id="SSF109604">
    <property type="entry name" value="HD-domain/PDEase-like"/>
    <property type="match status" value="1"/>
</dbReference>
<keyword evidence="1 5" id="KW-0540">Nuclease</keyword>
<accession>S0EVV2</accession>
<keyword evidence="4 5" id="KW-0694">RNA-binding</keyword>
<dbReference type="eggNOG" id="COG1418">
    <property type="taxonomic scope" value="Bacteria"/>
</dbReference>
<evidence type="ECO:0000313" key="10">
    <source>
        <dbReference type="Proteomes" id="UP000014227"/>
    </source>
</evidence>
<dbReference type="SMART" id="SM00471">
    <property type="entry name" value="HDc"/>
    <property type="match status" value="1"/>
</dbReference>
<reference evidence="10" key="1">
    <citation type="submission" date="2013-03" db="EMBL/GenBank/DDBJ databases">
        <title>Genome sequence of Chthonomonas calidirosea, the first sequenced genome from the Armatimonadetes phylum (formally candidate division OP10).</title>
        <authorList>
            <person name="Lee K.C.Y."/>
            <person name="Morgan X.C."/>
            <person name="Dunfield P.F."/>
            <person name="Tamas I."/>
            <person name="Houghton K.M."/>
            <person name="Vyssotski M."/>
            <person name="Ryan J.L.J."/>
            <person name="Lagutin K."/>
            <person name="McDonald I.R."/>
            <person name="Stott M.B."/>
        </authorList>
    </citation>
    <scope>NUCLEOTIDE SEQUENCE [LARGE SCALE GENOMIC DNA]</scope>
    <source>
        <strain evidence="10">DSM 23976 / ICMP 18418 / T49</strain>
    </source>
</reference>
<dbReference type="CDD" id="cd00077">
    <property type="entry name" value="HDc"/>
    <property type="match status" value="1"/>
</dbReference>
<dbReference type="AlphaFoldDB" id="S0EVV2"/>
<dbReference type="Gene3D" id="1.10.3210.10">
    <property type="entry name" value="Hypothetical protein af1432"/>
    <property type="match status" value="1"/>
</dbReference>
<dbReference type="PANTHER" id="PTHR12826:SF15">
    <property type="entry name" value="RIBONUCLEASE Y"/>
    <property type="match status" value="1"/>
</dbReference>
<dbReference type="InterPro" id="IPR004088">
    <property type="entry name" value="KH_dom_type_1"/>
</dbReference>